<dbReference type="Proteomes" id="UP000499080">
    <property type="component" value="Unassembled WGS sequence"/>
</dbReference>
<dbReference type="PANTHER" id="PTHR46954">
    <property type="entry name" value="C2H2-TYPE DOMAIN-CONTAINING PROTEIN"/>
    <property type="match status" value="1"/>
</dbReference>
<sequence length="135" mass="15255">MCTSQYLTEIVKCFDVNCCQKVQISFFHTVPSRFLPTPIPVCQTVEGLKAPINRADSDNYKFSSLFAAQILKADELLPRSVGSSYKVLPYYLYCHSVQSVLPTRVCKHCSLYFAFNVILKKHIIGVHKITGKCQS</sequence>
<dbReference type="PANTHER" id="PTHR46954:SF1">
    <property type="entry name" value="C2H2-TYPE DOMAIN-CONTAINING PROTEIN"/>
    <property type="match status" value="1"/>
</dbReference>
<accession>A0A4Y2I5H4</accession>
<reference evidence="2 3" key="1">
    <citation type="journal article" date="2019" name="Sci. Rep.">
        <title>Orb-weaving spider Araneus ventricosus genome elucidates the spidroin gene catalogue.</title>
        <authorList>
            <person name="Kono N."/>
            <person name="Nakamura H."/>
            <person name="Ohtoshi R."/>
            <person name="Moran D.A.P."/>
            <person name="Shinohara A."/>
            <person name="Yoshida Y."/>
            <person name="Fujiwara M."/>
            <person name="Mori M."/>
            <person name="Tomita M."/>
            <person name="Arakawa K."/>
        </authorList>
    </citation>
    <scope>NUCLEOTIDE SEQUENCE [LARGE SCALE GENOMIC DNA]</scope>
</reference>
<dbReference type="AlphaFoldDB" id="A0A4Y2I5H4"/>
<evidence type="ECO:0000259" key="1">
    <source>
        <dbReference type="PROSITE" id="PS00028"/>
    </source>
</evidence>
<comment type="caution">
    <text evidence="2">The sequence shown here is derived from an EMBL/GenBank/DDBJ whole genome shotgun (WGS) entry which is preliminary data.</text>
</comment>
<organism evidence="2 3">
    <name type="scientific">Araneus ventricosus</name>
    <name type="common">Orbweaver spider</name>
    <name type="synonym">Epeira ventricosa</name>
    <dbReference type="NCBI Taxonomy" id="182803"/>
    <lineage>
        <taxon>Eukaryota</taxon>
        <taxon>Metazoa</taxon>
        <taxon>Ecdysozoa</taxon>
        <taxon>Arthropoda</taxon>
        <taxon>Chelicerata</taxon>
        <taxon>Arachnida</taxon>
        <taxon>Araneae</taxon>
        <taxon>Araneomorphae</taxon>
        <taxon>Entelegynae</taxon>
        <taxon>Araneoidea</taxon>
        <taxon>Araneidae</taxon>
        <taxon>Araneus</taxon>
    </lineage>
</organism>
<protein>
    <recommendedName>
        <fullName evidence="1">C2H2-type domain-containing protein</fullName>
    </recommendedName>
</protein>
<evidence type="ECO:0000313" key="2">
    <source>
        <dbReference type="EMBL" id="GBM72662.1"/>
    </source>
</evidence>
<proteinExistence type="predicted"/>
<feature type="domain" description="C2H2-type" evidence="1">
    <location>
        <begin position="106"/>
        <end position="127"/>
    </location>
</feature>
<dbReference type="PROSITE" id="PS00028">
    <property type="entry name" value="ZINC_FINGER_C2H2_1"/>
    <property type="match status" value="1"/>
</dbReference>
<evidence type="ECO:0000313" key="3">
    <source>
        <dbReference type="Proteomes" id="UP000499080"/>
    </source>
</evidence>
<keyword evidence="3" id="KW-1185">Reference proteome</keyword>
<name>A0A4Y2I5H4_ARAVE</name>
<dbReference type="InterPro" id="IPR013087">
    <property type="entry name" value="Znf_C2H2_type"/>
</dbReference>
<dbReference type="EMBL" id="BGPR01002393">
    <property type="protein sequence ID" value="GBM72662.1"/>
    <property type="molecule type" value="Genomic_DNA"/>
</dbReference>
<gene>
    <name evidence="2" type="ORF">AVEN_213164_1</name>
</gene>